<protein>
    <submittedName>
        <fullName evidence="2">Uncharacterized protein</fullName>
    </submittedName>
</protein>
<gene>
    <name evidence="2" type="primary">RvY_02500</name>
    <name evidence="2" type="synonym">RvY_02500.2</name>
    <name evidence="2" type="ORF">RvY_02500-2</name>
</gene>
<evidence type="ECO:0000313" key="3">
    <source>
        <dbReference type="Proteomes" id="UP000186922"/>
    </source>
</evidence>
<accession>A0A1D1UJY7</accession>
<dbReference type="AlphaFoldDB" id="A0A1D1UJY7"/>
<feature type="region of interest" description="Disordered" evidence="1">
    <location>
        <begin position="1"/>
        <end position="35"/>
    </location>
</feature>
<feature type="compositionally biased region" description="Basic and acidic residues" evidence="1">
    <location>
        <begin position="21"/>
        <end position="34"/>
    </location>
</feature>
<organism evidence="2 3">
    <name type="scientific">Ramazzottius varieornatus</name>
    <name type="common">Water bear</name>
    <name type="synonym">Tardigrade</name>
    <dbReference type="NCBI Taxonomy" id="947166"/>
    <lineage>
        <taxon>Eukaryota</taxon>
        <taxon>Metazoa</taxon>
        <taxon>Ecdysozoa</taxon>
        <taxon>Tardigrada</taxon>
        <taxon>Eutardigrada</taxon>
        <taxon>Parachela</taxon>
        <taxon>Hypsibioidea</taxon>
        <taxon>Ramazzottiidae</taxon>
        <taxon>Ramazzottius</taxon>
    </lineage>
</organism>
<dbReference type="EMBL" id="BDGG01000001">
    <property type="protein sequence ID" value="GAU90019.1"/>
    <property type="molecule type" value="Genomic_DNA"/>
</dbReference>
<evidence type="ECO:0000256" key="1">
    <source>
        <dbReference type="SAM" id="MobiDB-lite"/>
    </source>
</evidence>
<proteinExistence type="predicted"/>
<reference evidence="2 3" key="1">
    <citation type="journal article" date="2016" name="Nat. Commun.">
        <title>Extremotolerant tardigrade genome and improved radiotolerance of human cultured cells by tardigrade-unique protein.</title>
        <authorList>
            <person name="Hashimoto T."/>
            <person name="Horikawa D.D."/>
            <person name="Saito Y."/>
            <person name="Kuwahara H."/>
            <person name="Kozuka-Hata H."/>
            <person name="Shin-I T."/>
            <person name="Minakuchi Y."/>
            <person name="Ohishi K."/>
            <person name="Motoyama A."/>
            <person name="Aizu T."/>
            <person name="Enomoto A."/>
            <person name="Kondo K."/>
            <person name="Tanaka S."/>
            <person name="Hara Y."/>
            <person name="Koshikawa S."/>
            <person name="Sagara H."/>
            <person name="Miura T."/>
            <person name="Yokobori S."/>
            <person name="Miyagawa K."/>
            <person name="Suzuki Y."/>
            <person name="Kubo T."/>
            <person name="Oyama M."/>
            <person name="Kohara Y."/>
            <person name="Fujiyama A."/>
            <person name="Arakawa K."/>
            <person name="Katayama T."/>
            <person name="Toyoda A."/>
            <person name="Kunieda T."/>
        </authorList>
    </citation>
    <scope>NUCLEOTIDE SEQUENCE [LARGE SCALE GENOMIC DNA]</scope>
    <source>
        <strain evidence="2 3">YOKOZUNA-1</strain>
    </source>
</reference>
<sequence length="122" mass="13825">MVSDSETDTEAFPHGPTSLESNKENHKVDADGGFRDSSYPKTVVWARPGIQEYPSSPNRSALLRTLVKFPCINPARLLPCLSSRTSYHLWYLSKLSMVCTLEDGKDVSFSWSRRRDTVSERE</sequence>
<comment type="caution">
    <text evidence="2">The sequence shown here is derived from an EMBL/GenBank/DDBJ whole genome shotgun (WGS) entry which is preliminary data.</text>
</comment>
<evidence type="ECO:0000313" key="2">
    <source>
        <dbReference type="EMBL" id="GAU90019.1"/>
    </source>
</evidence>
<name>A0A1D1UJY7_RAMVA</name>
<keyword evidence="3" id="KW-1185">Reference proteome</keyword>
<dbReference type="Proteomes" id="UP000186922">
    <property type="component" value="Unassembled WGS sequence"/>
</dbReference>